<keyword evidence="6" id="KW-0999">Mitochondrion inner membrane</keyword>
<dbReference type="CDD" id="cd15845">
    <property type="entry name" value="SNARE_syntaxin16"/>
    <property type="match status" value="1"/>
</dbReference>
<keyword evidence="8 14" id="KW-1133">Transmembrane helix</keyword>
<keyword evidence="12 14" id="KW-0472">Membrane</keyword>
<keyword evidence="17" id="KW-1185">Reference proteome</keyword>
<keyword evidence="7" id="KW-0653">Protein transport</keyword>
<dbReference type="PROSITE" id="PS00914">
    <property type="entry name" value="SYNTAXIN"/>
    <property type="match status" value="1"/>
</dbReference>
<dbReference type="RefSeq" id="XP_062769172.1">
    <property type="nucleotide sequence ID" value="XM_062905659.1"/>
</dbReference>
<feature type="domain" description="T-SNARE coiled-coil homology" evidence="15">
    <location>
        <begin position="248"/>
        <end position="310"/>
    </location>
</feature>
<feature type="transmembrane region" description="Helical" evidence="14">
    <location>
        <begin position="412"/>
        <end position="430"/>
    </location>
</feature>
<evidence type="ECO:0000256" key="9">
    <source>
        <dbReference type="ARBA" id="ARBA00023034"/>
    </source>
</evidence>
<evidence type="ECO:0000256" key="6">
    <source>
        <dbReference type="ARBA" id="ARBA00022792"/>
    </source>
</evidence>
<comment type="caution">
    <text evidence="16">The sequence shown here is derived from an EMBL/GenBank/DDBJ whole genome shotgun (WGS) entry which is preliminary data.</text>
</comment>
<comment type="similarity">
    <text evidence="3">Belongs to the syntaxin family.</text>
</comment>
<dbReference type="Pfam" id="PF05739">
    <property type="entry name" value="SNARE"/>
    <property type="match status" value="1"/>
</dbReference>
<evidence type="ECO:0000256" key="7">
    <source>
        <dbReference type="ARBA" id="ARBA00022927"/>
    </source>
</evidence>
<evidence type="ECO:0000256" key="12">
    <source>
        <dbReference type="ARBA" id="ARBA00023136"/>
    </source>
</evidence>
<dbReference type="PROSITE" id="PS50192">
    <property type="entry name" value="T_SNARE"/>
    <property type="match status" value="1"/>
</dbReference>
<dbReference type="EMBL" id="JAFFHB010000002">
    <property type="protein sequence ID" value="KAK4670502.1"/>
    <property type="molecule type" value="Genomic_DNA"/>
</dbReference>
<dbReference type="PANTHER" id="PTHR19957">
    <property type="entry name" value="SYNTAXIN"/>
    <property type="match status" value="1"/>
</dbReference>
<keyword evidence="9" id="KW-0333">Golgi apparatus</keyword>
<evidence type="ECO:0000256" key="3">
    <source>
        <dbReference type="ARBA" id="ARBA00009063"/>
    </source>
</evidence>
<name>A0ABR0HQW5_9PEZI</name>
<keyword evidence="4" id="KW-0813">Transport</keyword>
<evidence type="ECO:0000256" key="2">
    <source>
        <dbReference type="ARBA" id="ARBA00004409"/>
    </source>
</evidence>
<evidence type="ECO:0000313" key="17">
    <source>
        <dbReference type="Proteomes" id="UP001326199"/>
    </source>
</evidence>
<evidence type="ECO:0000256" key="1">
    <source>
        <dbReference type="ARBA" id="ARBA00004273"/>
    </source>
</evidence>
<dbReference type="InterPro" id="IPR006012">
    <property type="entry name" value="Syntaxin/epimorphin_CS"/>
</dbReference>
<sequence length="444" mass="49916">MWRDRTNLYISYRQSYAHHPAQRNRYGPSTVGERFGGSSGASTGVLFSADEDRRGLLSAGAYDVDDGDAVIEMDLLPPRWADVSDEVSEILADIAQKSQKLERLHQKHVLPGFNDEDTKKAEEREIEKLTQAITKGFHECHGCIQRIEQMVREGKQTGQMSKADETMAKNIQVNLATRVQEASSLFRKKQSNYLKKLKGMSGLISPMDQTSTSLSGGEPSLMESDADRTYSQATLQAATHQKLLHSNDAAIAQREREIEEIAQGIIDLANLFRDLQTMVIDQGTMLDRIDYNVESMSSDVKEAAKELKVAEGYQKKTIKRKIILLLLLLIAAVIILLVIKPKNHGAHHPAPHQARTIRGIPIHTWNGAYLEGLFDCLVDAPNKVPHQQRVYQAAYRAHTRIWRISPRSGLMLTPYYALMWGTFGASMYAMGRQVCGYKTWFGKN</sequence>
<dbReference type="SUPFAM" id="SSF47661">
    <property type="entry name" value="t-snare proteins"/>
    <property type="match status" value="1"/>
</dbReference>
<evidence type="ECO:0000256" key="14">
    <source>
        <dbReference type="SAM" id="Phobius"/>
    </source>
</evidence>
<feature type="region of interest" description="Disordered" evidence="13">
    <location>
        <begin position="205"/>
        <end position="224"/>
    </location>
</feature>
<dbReference type="GeneID" id="87925673"/>
<dbReference type="InterPro" id="IPR039297">
    <property type="entry name" value="COX7a"/>
</dbReference>
<evidence type="ECO:0000256" key="8">
    <source>
        <dbReference type="ARBA" id="ARBA00022989"/>
    </source>
</evidence>
<dbReference type="InterPro" id="IPR045242">
    <property type="entry name" value="Syntaxin"/>
</dbReference>
<dbReference type="InterPro" id="IPR010989">
    <property type="entry name" value="SNARE"/>
</dbReference>
<evidence type="ECO:0000256" key="11">
    <source>
        <dbReference type="ARBA" id="ARBA00023128"/>
    </source>
</evidence>
<protein>
    <submittedName>
        <fullName evidence="16">t-SNARE affecting a late Golgi compartment protein 2</fullName>
    </submittedName>
</protein>
<evidence type="ECO:0000256" key="13">
    <source>
        <dbReference type="SAM" id="MobiDB-lite"/>
    </source>
</evidence>
<dbReference type="Gene3D" id="1.20.58.70">
    <property type="match status" value="1"/>
</dbReference>
<keyword evidence="11" id="KW-0496">Mitochondrion</keyword>
<evidence type="ECO:0000259" key="15">
    <source>
        <dbReference type="PROSITE" id="PS50192"/>
    </source>
</evidence>
<accession>A0ABR0HQW5</accession>
<reference evidence="16 17" key="1">
    <citation type="journal article" date="2023" name="bioRxiv">
        <title>High-quality genome assemblies of four members of thePodospora anserinaspecies complex.</title>
        <authorList>
            <person name="Ament-Velasquez S.L."/>
            <person name="Vogan A.A."/>
            <person name="Wallerman O."/>
            <person name="Hartmann F."/>
            <person name="Gautier V."/>
            <person name="Silar P."/>
            <person name="Giraud T."/>
            <person name="Johannesson H."/>
        </authorList>
    </citation>
    <scope>NUCLEOTIDE SEQUENCE [LARGE SCALE GENOMIC DNA]</scope>
    <source>
        <strain evidence="16 17">CBS 411.78</strain>
    </source>
</reference>
<evidence type="ECO:0000256" key="10">
    <source>
        <dbReference type="ARBA" id="ARBA00023054"/>
    </source>
</evidence>
<evidence type="ECO:0000256" key="4">
    <source>
        <dbReference type="ARBA" id="ARBA00022448"/>
    </source>
</evidence>
<dbReference type="InterPro" id="IPR000727">
    <property type="entry name" value="T_SNARE_dom"/>
</dbReference>
<gene>
    <name evidence="16" type="primary">tlg2</name>
    <name evidence="16" type="ORF">QC763_0043430</name>
</gene>
<comment type="subcellular location">
    <subcellularLocation>
        <location evidence="2">Golgi apparatus membrane</location>
        <topology evidence="2">Single-pass type IV membrane protein</topology>
    </subcellularLocation>
    <subcellularLocation>
        <location evidence="1">Mitochondrion inner membrane</location>
    </subcellularLocation>
</comment>
<dbReference type="SMART" id="SM00397">
    <property type="entry name" value="t_SNARE"/>
    <property type="match status" value="1"/>
</dbReference>
<evidence type="ECO:0000256" key="5">
    <source>
        <dbReference type="ARBA" id="ARBA00022692"/>
    </source>
</evidence>
<proteinExistence type="inferred from homology"/>
<organism evidence="16 17">
    <name type="scientific">Podospora pseudopauciseta</name>
    <dbReference type="NCBI Taxonomy" id="2093780"/>
    <lineage>
        <taxon>Eukaryota</taxon>
        <taxon>Fungi</taxon>
        <taxon>Dikarya</taxon>
        <taxon>Ascomycota</taxon>
        <taxon>Pezizomycotina</taxon>
        <taxon>Sordariomycetes</taxon>
        <taxon>Sordariomycetidae</taxon>
        <taxon>Sordariales</taxon>
        <taxon>Podosporaceae</taxon>
        <taxon>Podospora</taxon>
    </lineage>
</organism>
<dbReference type="Proteomes" id="UP001326199">
    <property type="component" value="Unassembled WGS sequence"/>
</dbReference>
<feature type="transmembrane region" description="Helical" evidence="14">
    <location>
        <begin position="322"/>
        <end position="339"/>
    </location>
</feature>
<dbReference type="Pfam" id="PF02238">
    <property type="entry name" value="COX7a"/>
    <property type="match status" value="1"/>
</dbReference>
<keyword evidence="5 14" id="KW-0812">Transmembrane</keyword>
<dbReference type="PANTHER" id="PTHR19957:SF83">
    <property type="entry name" value="SYNTAXIN-16"/>
    <property type="match status" value="1"/>
</dbReference>
<keyword evidence="10" id="KW-0175">Coiled coil</keyword>
<evidence type="ECO:0000313" key="16">
    <source>
        <dbReference type="EMBL" id="KAK4670502.1"/>
    </source>
</evidence>